<evidence type="ECO:0000256" key="8">
    <source>
        <dbReference type="ARBA" id="ARBA00023136"/>
    </source>
</evidence>
<feature type="transmembrane region" description="Helical" evidence="10">
    <location>
        <begin position="231"/>
        <end position="255"/>
    </location>
</feature>
<evidence type="ECO:0000256" key="3">
    <source>
        <dbReference type="ARBA" id="ARBA00022448"/>
    </source>
</evidence>
<feature type="region of interest" description="Disordered" evidence="9">
    <location>
        <begin position="1"/>
        <end position="57"/>
    </location>
</feature>
<feature type="transmembrane region" description="Helical" evidence="10">
    <location>
        <begin position="379"/>
        <end position="400"/>
    </location>
</feature>
<keyword evidence="5" id="KW-0592">Phosphate transport</keyword>
<reference evidence="12" key="1">
    <citation type="submission" date="2020-05" db="EMBL/GenBank/DDBJ databases">
        <authorList>
            <person name="Chiriac C."/>
            <person name="Salcher M."/>
            <person name="Ghai R."/>
            <person name="Kavagutti S V."/>
        </authorList>
    </citation>
    <scope>NUCLEOTIDE SEQUENCE</scope>
</reference>
<keyword evidence="8 10" id="KW-0472">Membrane</keyword>
<dbReference type="GO" id="GO:0035435">
    <property type="term" value="P:phosphate ion transmembrane transport"/>
    <property type="evidence" value="ECO:0007669"/>
    <property type="project" value="InterPro"/>
</dbReference>
<gene>
    <name evidence="12" type="ORF">UFOPK1493_02294</name>
</gene>
<dbReference type="GO" id="GO:0005315">
    <property type="term" value="F:phosphate transmembrane transporter activity"/>
    <property type="evidence" value="ECO:0007669"/>
    <property type="project" value="InterPro"/>
</dbReference>
<dbReference type="Gene3D" id="1.10.3720.10">
    <property type="entry name" value="MetI-like"/>
    <property type="match status" value="1"/>
</dbReference>
<dbReference type="SUPFAM" id="SSF161098">
    <property type="entry name" value="MetI-like"/>
    <property type="match status" value="1"/>
</dbReference>
<dbReference type="GO" id="GO:0005886">
    <property type="term" value="C:plasma membrane"/>
    <property type="evidence" value="ECO:0007669"/>
    <property type="project" value="UniProtKB-SubCell"/>
</dbReference>
<keyword evidence="7 10" id="KW-1133">Transmembrane helix</keyword>
<feature type="transmembrane region" description="Helical" evidence="10">
    <location>
        <begin position="125"/>
        <end position="149"/>
    </location>
</feature>
<evidence type="ECO:0000256" key="4">
    <source>
        <dbReference type="ARBA" id="ARBA00022475"/>
    </source>
</evidence>
<keyword evidence="6 10" id="KW-0812">Transmembrane</keyword>
<comment type="subcellular location">
    <subcellularLocation>
        <location evidence="1">Cell membrane</location>
        <topology evidence="1">Multi-pass membrane protein</topology>
    </subcellularLocation>
</comment>
<evidence type="ECO:0000256" key="6">
    <source>
        <dbReference type="ARBA" id="ARBA00022692"/>
    </source>
</evidence>
<organism evidence="12">
    <name type="scientific">freshwater metagenome</name>
    <dbReference type="NCBI Taxonomy" id="449393"/>
    <lineage>
        <taxon>unclassified sequences</taxon>
        <taxon>metagenomes</taxon>
        <taxon>ecological metagenomes</taxon>
    </lineage>
</organism>
<dbReference type="EMBL" id="CAEZSR010000089">
    <property type="protein sequence ID" value="CAB4569435.1"/>
    <property type="molecule type" value="Genomic_DNA"/>
</dbReference>
<comment type="similarity">
    <text evidence="2">Belongs to the binding-protein-dependent transport system permease family. CysTW subfamily.</text>
</comment>
<keyword evidence="4" id="KW-1003">Cell membrane</keyword>
<evidence type="ECO:0000256" key="1">
    <source>
        <dbReference type="ARBA" id="ARBA00004651"/>
    </source>
</evidence>
<dbReference type="AlphaFoldDB" id="A0A6J6E2J7"/>
<dbReference type="Pfam" id="PF00528">
    <property type="entry name" value="BPD_transp_1"/>
    <property type="match status" value="1"/>
</dbReference>
<protein>
    <submittedName>
        <fullName evidence="12">Unannotated protein</fullName>
    </submittedName>
</protein>
<proteinExistence type="inferred from homology"/>
<evidence type="ECO:0000256" key="10">
    <source>
        <dbReference type="SAM" id="Phobius"/>
    </source>
</evidence>
<accession>A0A6J6E2J7</accession>
<dbReference type="CDD" id="cd06261">
    <property type="entry name" value="TM_PBP2"/>
    <property type="match status" value="1"/>
</dbReference>
<feature type="transmembrane region" description="Helical" evidence="10">
    <location>
        <begin position="92"/>
        <end position="113"/>
    </location>
</feature>
<evidence type="ECO:0000256" key="7">
    <source>
        <dbReference type="ARBA" id="ARBA00022989"/>
    </source>
</evidence>
<dbReference type="NCBIfam" id="TIGR00974">
    <property type="entry name" value="3a0107s02c"/>
    <property type="match status" value="1"/>
</dbReference>
<evidence type="ECO:0000259" key="11">
    <source>
        <dbReference type="PROSITE" id="PS50928"/>
    </source>
</evidence>
<dbReference type="PANTHER" id="PTHR42922:SF1">
    <property type="entry name" value="PHOSPHATE TRANSPORT SYSTEM PERMEASE PROTEIN PSTA"/>
    <property type="match status" value="1"/>
</dbReference>
<evidence type="ECO:0000256" key="5">
    <source>
        <dbReference type="ARBA" id="ARBA00022592"/>
    </source>
</evidence>
<dbReference type="InterPro" id="IPR005672">
    <property type="entry name" value="Phosphate_PstA"/>
</dbReference>
<dbReference type="PANTHER" id="PTHR42922">
    <property type="entry name" value="PHOSPHATE TRANSPORT SYSTEM PERMEASE PROTEIN PSTA"/>
    <property type="match status" value="1"/>
</dbReference>
<dbReference type="InterPro" id="IPR051408">
    <property type="entry name" value="Phosphate_transprt_permease"/>
</dbReference>
<feature type="transmembrane region" description="Helical" evidence="10">
    <location>
        <begin position="189"/>
        <end position="219"/>
    </location>
</feature>
<dbReference type="InterPro" id="IPR000515">
    <property type="entry name" value="MetI-like"/>
</dbReference>
<dbReference type="InterPro" id="IPR035906">
    <property type="entry name" value="MetI-like_sf"/>
</dbReference>
<evidence type="ECO:0000313" key="12">
    <source>
        <dbReference type="EMBL" id="CAB4569435.1"/>
    </source>
</evidence>
<evidence type="ECO:0000256" key="2">
    <source>
        <dbReference type="ARBA" id="ARBA00007069"/>
    </source>
</evidence>
<dbReference type="PROSITE" id="PS50928">
    <property type="entry name" value="ABC_TM1"/>
    <property type="match status" value="1"/>
</dbReference>
<keyword evidence="3" id="KW-0813">Transport</keyword>
<feature type="transmembrane region" description="Helical" evidence="10">
    <location>
        <begin position="65"/>
        <end position="86"/>
    </location>
</feature>
<feature type="domain" description="ABC transmembrane type-1" evidence="11">
    <location>
        <begin position="193"/>
        <end position="396"/>
    </location>
</feature>
<sequence>MSTTFPDDLQTDADDERGARGARASAPAVEVPPPSAPRTFLPRTREPAGPPPAPRRISGWSRRDALTLAGITVSSLCTTLLLFGRLTPLSGAFGFVLTFFVVFVVSWAVMSSFTENGPAIVDRTMTVLLAAAAVLALFALGSVIVFVFFRAWSAMFSGWFLFVPKPRSNFFTQDLSTTGPLDPLDKGGVFHAIMGTLIQTSLALVFTVPLALTCAVFLNESRSRAAGFVRTIVTAMTALPSIVAGLFIFATWILVLGFERSGLAASISISIMMMPIIIRSADVVLRLVPGSLREAAAALGAPQWRTVWHVVLPTARSGLTTSVILGVARGIGETAPVLLTAGYTATLNVNPFSNAMVSLPLAAFKLVSSPQPNQIARGFGAAAVLMVLVLVLFTIARILGGRPAGRLSKRQVRRRAAQSLVDLERIESRGGRASSTVATAPTEVRS</sequence>
<evidence type="ECO:0000256" key="9">
    <source>
        <dbReference type="SAM" id="MobiDB-lite"/>
    </source>
</evidence>
<name>A0A6J6E2J7_9ZZZZ</name>